<dbReference type="CDD" id="cd00093">
    <property type="entry name" value="HTH_XRE"/>
    <property type="match status" value="1"/>
</dbReference>
<protein>
    <submittedName>
        <fullName evidence="2">XRE family transcriptional regulator</fullName>
    </submittedName>
</protein>
<evidence type="ECO:0000313" key="3">
    <source>
        <dbReference type="Proteomes" id="UP000284841"/>
    </source>
</evidence>
<organism evidence="2 3">
    <name type="scientific">Emergencia timonensis</name>
    <dbReference type="NCBI Taxonomy" id="1776384"/>
    <lineage>
        <taxon>Bacteria</taxon>
        <taxon>Bacillati</taxon>
        <taxon>Bacillota</taxon>
        <taxon>Clostridia</taxon>
        <taxon>Peptostreptococcales</taxon>
        <taxon>Anaerovoracaceae</taxon>
        <taxon>Emergencia</taxon>
    </lineage>
</organism>
<reference evidence="2 3" key="1">
    <citation type="submission" date="2018-08" db="EMBL/GenBank/DDBJ databases">
        <title>A genome reference for cultivated species of the human gut microbiota.</title>
        <authorList>
            <person name="Zou Y."/>
            <person name="Xue W."/>
            <person name="Luo G."/>
        </authorList>
    </citation>
    <scope>NUCLEOTIDE SEQUENCE [LARGE SCALE GENOMIC DNA]</scope>
    <source>
        <strain evidence="2 3">AM07-24</strain>
    </source>
</reference>
<dbReference type="SUPFAM" id="SSF47413">
    <property type="entry name" value="lambda repressor-like DNA-binding domains"/>
    <property type="match status" value="1"/>
</dbReference>
<dbReference type="Proteomes" id="UP000284841">
    <property type="component" value="Unassembled WGS sequence"/>
</dbReference>
<dbReference type="InterPro" id="IPR010982">
    <property type="entry name" value="Lambda_DNA-bd_dom_sf"/>
</dbReference>
<gene>
    <name evidence="2" type="ORF">DW099_15185</name>
</gene>
<dbReference type="SMART" id="SM00530">
    <property type="entry name" value="HTH_XRE"/>
    <property type="match status" value="1"/>
</dbReference>
<dbReference type="STRING" id="1776384.GCA_900086585_01564"/>
<dbReference type="GO" id="GO:0003677">
    <property type="term" value="F:DNA binding"/>
    <property type="evidence" value="ECO:0007669"/>
    <property type="project" value="InterPro"/>
</dbReference>
<sequence>MLCLCRQKGGVILLDHSFYETLGLKLRTYRKAKQLTLSDLAKVLNKSLATVGKYEKGEISIDLEVLIDWCRYLEIDIASLLPGTVEKEGSHAARYEKYFMDRLYLYWYKGGERKIHCHVIENDNVSMKSMFYFDVNDQNNFYDADFIYNGHVTYTDASTYFVYYNTAPPFDLLTFCMPFLTKDQYYKIGLISTITFFYQPNAIKTLASKVPITDRDYLVSKLQLTPDEIKNMKQTNFFIV</sequence>
<dbReference type="EMBL" id="QRMS01000004">
    <property type="protein sequence ID" value="RHJ86176.1"/>
    <property type="molecule type" value="Genomic_DNA"/>
</dbReference>
<dbReference type="Gene3D" id="1.10.260.40">
    <property type="entry name" value="lambda repressor-like DNA-binding domains"/>
    <property type="match status" value="1"/>
</dbReference>
<feature type="domain" description="HTH cro/C1-type" evidence="1">
    <location>
        <begin position="26"/>
        <end position="80"/>
    </location>
</feature>
<dbReference type="AlphaFoldDB" id="A0A415DZC4"/>
<name>A0A415DZC4_9FIRM</name>
<keyword evidence="3" id="KW-1185">Reference proteome</keyword>
<accession>A0A415DZC4</accession>
<proteinExistence type="predicted"/>
<dbReference type="OrthoDB" id="1623336at2"/>
<dbReference type="PROSITE" id="PS50943">
    <property type="entry name" value="HTH_CROC1"/>
    <property type="match status" value="1"/>
</dbReference>
<dbReference type="Pfam" id="PF01381">
    <property type="entry name" value="HTH_3"/>
    <property type="match status" value="1"/>
</dbReference>
<dbReference type="InterPro" id="IPR001387">
    <property type="entry name" value="Cro/C1-type_HTH"/>
</dbReference>
<comment type="caution">
    <text evidence="2">The sequence shown here is derived from an EMBL/GenBank/DDBJ whole genome shotgun (WGS) entry which is preliminary data.</text>
</comment>
<evidence type="ECO:0000259" key="1">
    <source>
        <dbReference type="PROSITE" id="PS50943"/>
    </source>
</evidence>
<evidence type="ECO:0000313" key="2">
    <source>
        <dbReference type="EMBL" id="RHJ86176.1"/>
    </source>
</evidence>